<evidence type="ECO:0000313" key="4">
    <source>
        <dbReference type="EMBL" id="PPK93790.1"/>
    </source>
</evidence>
<dbReference type="GO" id="GO:0006351">
    <property type="term" value="P:DNA-templated transcription"/>
    <property type="evidence" value="ECO:0007669"/>
    <property type="project" value="InterPro"/>
</dbReference>
<dbReference type="OrthoDB" id="2270427at2"/>
<proteinExistence type="predicted"/>
<dbReference type="AlphaFoldDB" id="A0A2S6IHZ1"/>
<dbReference type="Gene3D" id="1.10.10.10">
    <property type="entry name" value="Winged helix-like DNA-binding domain superfamily/Winged helix DNA-binding domain"/>
    <property type="match status" value="1"/>
</dbReference>
<protein>
    <submittedName>
        <fullName evidence="4">Phenylacetic acid degradation operon negative regulatory protein</fullName>
    </submittedName>
</protein>
<dbReference type="InterPro" id="IPR013225">
    <property type="entry name" value="PaaX_C"/>
</dbReference>
<dbReference type="Proteomes" id="UP000239485">
    <property type="component" value="Unassembled WGS sequence"/>
</dbReference>
<evidence type="ECO:0000259" key="3">
    <source>
        <dbReference type="Pfam" id="PF20803"/>
    </source>
</evidence>
<feature type="domain" description="Transcriptional repressor PaaX-like central Cas2-like" evidence="3">
    <location>
        <begin position="109"/>
        <end position="186"/>
    </location>
</feature>
<dbReference type="InterPro" id="IPR036388">
    <property type="entry name" value="WH-like_DNA-bd_sf"/>
</dbReference>
<accession>A0A2S6IHZ1</accession>
<dbReference type="EMBL" id="PTJD01000009">
    <property type="protein sequence ID" value="PPK93790.1"/>
    <property type="molecule type" value="Genomic_DNA"/>
</dbReference>
<organism evidence="4 5">
    <name type="scientific">Kineococcus xinjiangensis</name>
    <dbReference type="NCBI Taxonomy" id="512762"/>
    <lineage>
        <taxon>Bacteria</taxon>
        <taxon>Bacillati</taxon>
        <taxon>Actinomycetota</taxon>
        <taxon>Actinomycetes</taxon>
        <taxon>Kineosporiales</taxon>
        <taxon>Kineosporiaceae</taxon>
        <taxon>Kineococcus</taxon>
    </lineage>
</organism>
<evidence type="ECO:0000259" key="2">
    <source>
        <dbReference type="Pfam" id="PF08223"/>
    </source>
</evidence>
<sequence>MVTDDPAGEEPGTAGAGPSNPQQLIITLFGLYGRAHGGALPVAALVRLMTDLGVDAPATRSSVSRLKKRGVLHSVKVGGLNGYAIAPELEETFREGDERIFHQRRAGLSDRWLLAVFTVPETQRHVRHRIRSGLIRMGFGSVAPGVWIGPEHLREAVDSYMGRHELSPYVDYFLGEHIGTQQTAAAVREWWDLPALEQLYAQFAEHCSPVSARWTEARAGGAADPELPRQAFADYVPLVTEWRRLPYLDPGLPLELLPPQWRGLVAERLFAELDGLLRQPAAAHVAAVTGG</sequence>
<feature type="domain" description="Transcriptional repressor PaaX-like N-terminal" evidence="1">
    <location>
        <begin position="22"/>
        <end position="85"/>
    </location>
</feature>
<evidence type="ECO:0000313" key="5">
    <source>
        <dbReference type="Proteomes" id="UP000239485"/>
    </source>
</evidence>
<comment type="caution">
    <text evidence="4">The sequence shown here is derived from an EMBL/GenBank/DDBJ whole genome shotgun (WGS) entry which is preliminary data.</text>
</comment>
<dbReference type="Gene3D" id="3.30.70.2650">
    <property type="match status" value="1"/>
</dbReference>
<gene>
    <name evidence="4" type="ORF">CLV92_10966</name>
</gene>
<dbReference type="InterPro" id="IPR048846">
    <property type="entry name" value="PaaX-like_central"/>
</dbReference>
<feature type="domain" description="Transcriptional repressor PaaX-like C-terminal" evidence="2">
    <location>
        <begin position="191"/>
        <end position="286"/>
    </location>
</feature>
<dbReference type="Pfam" id="PF08223">
    <property type="entry name" value="PaaX_C"/>
    <property type="match status" value="1"/>
</dbReference>
<dbReference type="Pfam" id="PF20803">
    <property type="entry name" value="PaaX_M"/>
    <property type="match status" value="1"/>
</dbReference>
<reference evidence="4 5" key="1">
    <citation type="submission" date="2018-02" db="EMBL/GenBank/DDBJ databases">
        <title>Genomic Encyclopedia of Archaeal and Bacterial Type Strains, Phase II (KMG-II): from individual species to whole genera.</title>
        <authorList>
            <person name="Goeker M."/>
        </authorList>
    </citation>
    <scope>NUCLEOTIDE SEQUENCE [LARGE SCALE GENOMIC DNA]</scope>
    <source>
        <strain evidence="4 5">DSM 22857</strain>
    </source>
</reference>
<dbReference type="PIRSF" id="PIRSF020623">
    <property type="entry name" value="PaaX"/>
    <property type="match status" value="1"/>
</dbReference>
<dbReference type="Pfam" id="PF07848">
    <property type="entry name" value="PaaX"/>
    <property type="match status" value="1"/>
</dbReference>
<dbReference type="RefSeq" id="WP_104433545.1">
    <property type="nucleotide sequence ID" value="NZ_PTJD01000009.1"/>
</dbReference>
<dbReference type="InterPro" id="IPR012906">
    <property type="entry name" value="PaaX-like_N"/>
</dbReference>
<dbReference type="InterPro" id="IPR011965">
    <property type="entry name" value="PaaX_trns_reg"/>
</dbReference>
<evidence type="ECO:0000259" key="1">
    <source>
        <dbReference type="Pfam" id="PF07848"/>
    </source>
</evidence>
<keyword evidence="5" id="KW-1185">Reference proteome</keyword>
<name>A0A2S6IHZ1_9ACTN</name>
<dbReference type="PANTHER" id="PTHR30319:SF1">
    <property type="entry name" value="TRANSCRIPTIONAL REPRESSOR PAAX"/>
    <property type="match status" value="1"/>
</dbReference>
<dbReference type="PANTHER" id="PTHR30319">
    <property type="entry name" value="PHENYLACETIC ACID REGULATOR-RELATED TRANSCRIPTIONAL REPRESSOR"/>
    <property type="match status" value="1"/>
</dbReference>